<name>A0A0F9QUD8_9ZZZZ</name>
<sequence length="72" mass="8390">MADLKKATAKYPQAKVEVSEYKELQDISYRMIKWWKGILLPSLADFTGDSKAYWEGKLKLKVDPDYFAPFNI</sequence>
<comment type="caution">
    <text evidence="1">The sequence shown here is derived from an EMBL/GenBank/DDBJ whole genome shotgun (WGS) entry which is preliminary data.</text>
</comment>
<evidence type="ECO:0000313" key="1">
    <source>
        <dbReference type="EMBL" id="KKN08793.1"/>
    </source>
</evidence>
<dbReference type="EMBL" id="LAZR01004415">
    <property type="protein sequence ID" value="KKN08793.1"/>
    <property type="molecule type" value="Genomic_DNA"/>
</dbReference>
<protein>
    <submittedName>
        <fullName evidence="1">Uncharacterized protein</fullName>
    </submittedName>
</protein>
<organism evidence="1">
    <name type="scientific">marine sediment metagenome</name>
    <dbReference type="NCBI Taxonomy" id="412755"/>
    <lineage>
        <taxon>unclassified sequences</taxon>
        <taxon>metagenomes</taxon>
        <taxon>ecological metagenomes</taxon>
    </lineage>
</organism>
<accession>A0A0F9QUD8</accession>
<gene>
    <name evidence="1" type="ORF">LCGC14_1052950</name>
</gene>
<feature type="non-terminal residue" evidence="1">
    <location>
        <position position="72"/>
    </location>
</feature>
<proteinExistence type="predicted"/>
<reference evidence="1" key="1">
    <citation type="journal article" date="2015" name="Nature">
        <title>Complex archaea that bridge the gap between prokaryotes and eukaryotes.</title>
        <authorList>
            <person name="Spang A."/>
            <person name="Saw J.H."/>
            <person name="Jorgensen S.L."/>
            <person name="Zaremba-Niedzwiedzka K."/>
            <person name="Martijn J."/>
            <person name="Lind A.E."/>
            <person name="van Eijk R."/>
            <person name="Schleper C."/>
            <person name="Guy L."/>
            <person name="Ettema T.J."/>
        </authorList>
    </citation>
    <scope>NUCLEOTIDE SEQUENCE</scope>
</reference>
<dbReference type="AlphaFoldDB" id="A0A0F9QUD8"/>